<keyword evidence="3" id="KW-1185">Reference proteome</keyword>
<dbReference type="Proteomes" id="UP000035444">
    <property type="component" value="Unassembled WGS sequence"/>
</dbReference>
<name>A0A0H2MKL8_9PROT</name>
<gene>
    <name evidence="2" type="ORF">WH96_06525</name>
</gene>
<reference evidence="2 3" key="1">
    <citation type="submission" date="2015-03" db="EMBL/GenBank/DDBJ databases">
        <title>Genome Sequence of Kiloniella spongiae MEBiC09566, isolated from a marine sponge.</title>
        <authorList>
            <person name="Shao Z."/>
            <person name="Wang L."/>
            <person name="Li X."/>
        </authorList>
    </citation>
    <scope>NUCLEOTIDE SEQUENCE [LARGE SCALE GENOMIC DNA]</scope>
    <source>
        <strain evidence="2 3">MEBiC09566</strain>
    </source>
</reference>
<dbReference type="EMBL" id="LAQL01000004">
    <property type="protein sequence ID" value="KLN61302.1"/>
    <property type="molecule type" value="Genomic_DNA"/>
</dbReference>
<dbReference type="SUPFAM" id="SSF53850">
    <property type="entry name" value="Periplasmic binding protein-like II"/>
    <property type="match status" value="1"/>
</dbReference>
<dbReference type="AlphaFoldDB" id="A0A0H2MKL8"/>
<dbReference type="RefSeq" id="WP_047763383.1">
    <property type="nucleotide sequence ID" value="NZ_LAQL01000004.1"/>
</dbReference>
<organism evidence="2 3">
    <name type="scientific">Kiloniella spongiae</name>
    <dbReference type="NCBI Taxonomy" id="1489064"/>
    <lineage>
        <taxon>Bacteria</taxon>
        <taxon>Pseudomonadati</taxon>
        <taxon>Pseudomonadota</taxon>
        <taxon>Alphaproteobacteria</taxon>
        <taxon>Rhodospirillales</taxon>
        <taxon>Kiloniellaceae</taxon>
        <taxon>Kiloniella</taxon>
    </lineage>
</organism>
<protein>
    <submittedName>
        <fullName evidence="2">Uncharacterized protein</fullName>
    </submittedName>
</protein>
<proteinExistence type="predicted"/>
<evidence type="ECO:0000256" key="1">
    <source>
        <dbReference type="SAM" id="SignalP"/>
    </source>
</evidence>
<sequence>MKTILWIIMCALCVSKASAKELKIAVGSSIPPYIIQSENRGIEYDILKETLELAGYRMKARYVPLARKLAEFRAGRMDGIMSTGLENLPGCYTNSHITYRNYAITLKSNGLEINSIGDLKDKRVIAFQNASNYLGQNFKELAKNNGLYREIGDQNTQSKMLFTRRADVIIADKYIFQWFSRNLANTNGIENPEVTYHELFPPSHFRSVFAKQEVCDKFNVALKKIKKSGRYDEIVRSYGVTVDSDALVN</sequence>
<dbReference type="Gene3D" id="3.40.190.10">
    <property type="entry name" value="Periplasmic binding protein-like II"/>
    <property type="match status" value="2"/>
</dbReference>
<feature type="chain" id="PRO_5002596963" evidence="1">
    <location>
        <begin position="20"/>
        <end position="249"/>
    </location>
</feature>
<accession>A0A0H2MKL8</accession>
<evidence type="ECO:0000313" key="3">
    <source>
        <dbReference type="Proteomes" id="UP000035444"/>
    </source>
</evidence>
<keyword evidence="1" id="KW-0732">Signal</keyword>
<evidence type="ECO:0000313" key="2">
    <source>
        <dbReference type="EMBL" id="KLN61302.1"/>
    </source>
</evidence>
<comment type="caution">
    <text evidence="2">The sequence shown here is derived from an EMBL/GenBank/DDBJ whole genome shotgun (WGS) entry which is preliminary data.</text>
</comment>
<dbReference type="PANTHER" id="PTHR35936:SF25">
    <property type="entry name" value="ABC TRANSPORTER SUBSTRATE-BINDING PROTEIN"/>
    <property type="match status" value="1"/>
</dbReference>
<dbReference type="PANTHER" id="PTHR35936">
    <property type="entry name" value="MEMBRANE-BOUND LYTIC MUREIN TRANSGLYCOSYLASE F"/>
    <property type="match status" value="1"/>
</dbReference>
<dbReference type="STRING" id="1489064.WH96_06525"/>
<feature type="signal peptide" evidence="1">
    <location>
        <begin position="1"/>
        <end position="19"/>
    </location>
</feature>